<organism evidence="1 2">
    <name type="scientific">Nocardia halotolerans</name>
    <dbReference type="NCBI Taxonomy" id="1755878"/>
    <lineage>
        <taxon>Bacteria</taxon>
        <taxon>Bacillati</taxon>
        <taxon>Actinomycetota</taxon>
        <taxon>Actinomycetes</taxon>
        <taxon>Mycobacteriales</taxon>
        <taxon>Nocardiaceae</taxon>
        <taxon>Nocardia</taxon>
    </lineage>
</organism>
<proteinExistence type="predicted"/>
<sequence>MTTAAARPRGDAELPGATTIDDRVVRRIAARAATEVAGVEPDVQVSAEVVGAGATLRVRLPVRYPLPVARVTDECRAHLIARTEALTGLAVPRVDIEVSAMVREPPERRVR</sequence>
<keyword evidence="2" id="KW-1185">Reference proteome</keyword>
<dbReference type="RefSeq" id="WP_378567649.1">
    <property type="nucleotide sequence ID" value="NZ_JBHSDL010000030.1"/>
</dbReference>
<accession>A0ABV8VMI0</accession>
<comment type="caution">
    <text evidence="1">The sequence shown here is derived from an EMBL/GenBank/DDBJ whole genome shotgun (WGS) entry which is preliminary data.</text>
</comment>
<evidence type="ECO:0000313" key="2">
    <source>
        <dbReference type="Proteomes" id="UP001595844"/>
    </source>
</evidence>
<dbReference type="EMBL" id="JBHSDL010000030">
    <property type="protein sequence ID" value="MFC4377265.1"/>
    <property type="molecule type" value="Genomic_DNA"/>
</dbReference>
<protein>
    <submittedName>
        <fullName evidence="1">Asp23/Gls24 family envelope stress response protein</fullName>
    </submittedName>
</protein>
<reference evidence="2" key="1">
    <citation type="journal article" date="2019" name="Int. J. Syst. Evol. Microbiol.">
        <title>The Global Catalogue of Microorganisms (GCM) 10K type strain sequencing project: providing services to taxonomists for standard genome sequencing and annotation.</title>
        <authorList>
            <consortium name="The Broad Institute Genomics Platform"/>
            <consortium name="The Broad Institute Genome Sequencing Center for Infectious Disease"/>
            <person name="Wu L."/>
            <person name="Ma J."/>
        </authorList>
    </citation>
    <scope>NUCLEOTIDE SEQUENCE [LARGE SCALE GENOMIC DNA]</scope>
    <source>
        <strain evidence="2">IBRC-M 10490</strain>
    </source>
</reference>
<gene>
    <name evidence="1" type="ORF">ACFO5K_24600</name>
</gene>
<name>A0ABV8VMI0_9NOCA</name>
<evidence type="ECO:0000313" key="1">
    <source>
        <dbReference type="EMBL" id="MFC4377265.1"/>
    </source>
</evidence>
<dbReference type="Proteomes" id="UP001595844">
    <property type="component" value="Unassembled WGS sequence"/>
</dbReference>